<reference evidence="1" key="1">
    <citation type="submission" date="2021-01" db="EMBL/GenBank/DDBJ databases">
        <title>Whole genome shotgun sequence of Dactylosporangium siamense NBRC 106093.</title>
        <authorList>
            <person name="Komaki H."/>
            <person name="Tamura T."/>
        </authorList>
    </citation>
    <scope>NUCLEOTIDE SEQUENCE</scope>
    <source>
        <strain evidence="1">NBRC 106093</strain>
    </source>
</reference>
<evidence type="ECO:0000313" key="2">
    <source>
        <dbReference type="Proteomes" id="UP000660611"/>
    </source>
</evidence>
<dbReference type="Proteomes" id="UP000660611">
    <property type="component" value="Unassembled WGS sequence"/>
</dbReference>
<keyword evidence="2" id="KW-1185">Reference proteome</keyword>
<comment type="caution">
    <text evidence="1">The sequence shown here is derived from an EMBL/GenBank/DDBJ whole genome shotgun (WGS) entry which is preliminary data.</text>
</comment>
<evidence type="ECO:0000313" key="1">
    <source>
        <dbReference type="EMBL" id="GIG48108.1"/>
    </source>
</evidence>
<sequence>MIYAYAERVENAEPSSAARNVVADLASMRTAYLEIEAAIRENPDAEAAFGLATQLRELIDELVGEAATFRALMADRVFRSEDMSLAELARRLKISKARADQLVRAAKAAVAEKS</sequence>
<dbReference type="AlphaFoldDB" id="A0A919PTH3"/>
<proteinExistence type="predicted"/>
<organism evidence="1 2">
    <name type="scientific">Dactylosporangium siamense</name>
    <dbReference type="NCBI Taxonomy" id="685454"/>
    <lineage>
        <taxon>Bacteria</taxon>
        <taxon>Bacillati</taxon>
        <taxon>Actinomycetota</taxon>
        <taxon>Actinomycetes</taxon>
        <taxon>Micromonosporales</taxon>
        <taxon>Micromonosporaceae</taxon>
        <taxon>Dactylosporangium</taxon>
    </lineage>
</organism>
<protein>
    <submittedName>
        <fullName evidence="1">Uncharacterized protein</fullName>
    </submittedName>
</protein>
<name>A0A919PTH3_9ACTN</name>
<gene>
    <name evidence="1" type="ORF">Dsi01nite_061490</name>
</gene>
<accession>A0A919PTH3</accession>
<dbReference type="EMBL" id="BONQ01000096">
    <property type="protein sequence ID" value="GIG48108.1"/>
    <property type="molecule type" value="Genomic_DNA"/>
</dbReference>